<protein>
    <submittedName>
        <fullName evidence="2">Uncharacterized protein</fullName>
    </submittedName>
</protein>
<name>A0ABV5TR12_9ACTN</name>
<dbReference type="Proteomes" id="UP001589610">
    <property type="component" value="Unassembled WGS sequence"/>
</dbReference>
<organism evidence="2 3">
    <name type="scientific">Streptosporangium vulgare</name>
    <dbReference type="NCBI Taxonomy" id="46190"/>
    <lineage>
        <taxon>Bacteria</taxon>
        <taxon>Bacillati</taxon>
        <taxon>Actinomycetota</taxon>
        <taxon>Actinomycetes</taxon>
        <taxon>Streptosporangiales</taxon>
        <taxon>Streptosporangiaceae</taxon>
        <taxon>Streptosporangium</taxon>
    </lineage>
</organism>
<proteinExistence type="predicted"/>
<evidence type="ECO:0000256" key="1">
    <source>
        <dbReference type="SAM" id="MobiDB-lite"/>
    </source>
</evidence>
<evidence type="ECO:0000313" key="3">
    <source>
        <dbReference type="Proteomes" id="UP001589610"/>
    </source>
</evidence>
<accession>A0ABV5TR12</accession>
<sequence length="72" mass="7903">MGRLGEEQRTRGFVIVDVVSRTARVTRVPGDDHRSDYVWGPGSASVVHSGPDEAVRFYRPDGTPLRTVPPPS</sequence>
<feature type="region of interest" description="Disordered" evidence="1">
    <location>
        <begin position="43"/>
        <end position="72"/>
    </location>
</feature>
<feature type="compositionally biased region" description="Basic and acidic residues" evidence="1">
    <location>
        <begin position="50"/>
        <end position="59"/>
    </location>
</feature>
<comment type="caution">
    <text evidence="2">The sequence shown here is derived from an EMBL/GenBank/DDBJ whole genome shotgun (WGS) entry which is preliminary data.</text>
</comment>
<reference evidence="2 3" key="1">
    <citation type="submission" date="2024-09" db="EMBL/GenBank/DDBJ databases">
        <authorList>
            <person name="Sun Q."/>
            <person name="Mori K."/>
        </authorList>
    </citation>
    <scope>NUCLEOTIDE SEQUENCE [LARGE SCALE GENOMIC DNA]</scope>
    <source>
        <strain evidence="2 3">JCM 3028</strain>
    </source>
</reference>
<keyword evidence="3" id="KW-1185">Reference proteome</keyword>
<evidence type="ECO:0000313" key="2">
    <source>
        <dbReference type="EMBL" id="MFB9681567.1"/>
    </source>
</evidence>
<dbReference type="EMBL" id="JBHMBS010000035">
    <property type="protein sequence ID" value="MFB9681567.1"/>
    <property type="molecule type" value="Genomic_DNA"/>
</dbReference>
<dbReference type="RefSeq" id="WP_386162646.1">
    <property type="nucleotide sequence ID" value="NZ_JBHMBS010000035.1"/>
</dbReference>
<gene>
    <name evidence="2" type="ORF">ACFFRH_39335</name>
</gene>